<dbReference type="EMBL" id="JACMSC010000009">
    <property type="protein sequence ID" value="KAG6507430.1"/>
    <property type="molecule type" value="Genomic_DNA"/>
</dbReference>
<evidence type="ECO:0008006" key="4">
    <source>
        <dbReference type="Google" id="ProtNLM"/>
    </source>
</evidence>
<gene>
    <name evidence="2" type="ORF">ZIOFF_032774</name>
</gene>
<dbReference type="PANTHER" id="PTHR35756">
    <property type="entry name" value="OS05G0337400 PROTEIN"/>
    <property type="match status" value="1"/>
</dbReference>
<organism evidence="2 3">
    <name type="scientific">Zingiber officinale</name>
    <name type="common">Ginger</name>
    <name type="synonym">Amomum zingiber</name>
    <dbReference type="NCBI Taxonomy" id="94328"/>
    <lineage>
        <taxon>Eukaryota</taxon>
        <taxon>Viridiplantae</taxon>
        <taxon>Streptophyta</taxon>
        <taxon>Embryophyta</taxon>
        <taxon>Tracheophyta</taxon>
        <taxon>Spermatophyta</taxon>
        <taxon>Magnoliopsida</taxon>
        <taxon>Liliopsida</taxon>
        <taxon>Zingiberales</taxon>
        <taxon>Zingiberaceae</taxon>
        <taxon>Zingiber</taxon>
    </lineage>
</organism>
<keyword evidence="3" id="KW-1185">Reference proteome</keyword>
<dbReference type="PANTHER" id="PTHR35756:SF1">
    <property type="entry name" value="OS05G0337400 PROTEIN"/>
    <property type="match status" value="1"/>
</dbReference>
<evidence type="ECO:0000256" key="1">
    <source>
        <dbReference type="SAM" id="MobiDB-lite"/>
    </source>
</evidence>
<sequence>MGFRCVSVVGPQPKRTQSLTGKGSAGPERMDRMGEDWVKGVGGGAVAEGEAANPLEDPATDTVVAAAMEEEEGATVAVPVSPSDLLTMYFQAEGTMDESAIPVVSKALQVSEGISDVSVRVDEGIATVELTKQTTVQATGVASNLVEIIQGAGFKLQSLNLSFEDEEDAVAVR</sequence>
<reference evidence="2 3" key="1">
    <citation type="submission" date="2020-08" db="EMBL/GenBank/DDBJ databases">
        <title>Plant Genome Project.</title>
        <authorList>
            <person name="Zhang R.-G."/>
        </authorList>
    </citation>
    <scope>NUCLEOTIDE SEQUENCE [LARGE SCALE GENOMIC DNA]</scope>
    <source>
        <tissue evidence="2">Rhizome</tissue>
    </source>
</reference>
<feature type="region of interest" description="Disordered" evidence="1">
    <location>
        <begin position="9"/>
        <end position="31"/>
    </location>
</feature>
<protein>
    <recommendedName>
        <fullName evidence="4">HMA domain-containing protein</fullName>
    </recommendedName>
</protein>
<accession>A0A8J5GN77</accession>
<dbReference type="Proteomes" id="UP000734854">
    <property type="component" value="Unassembled WGS sequence"/>
</dbReference>
<evidence type="ECO:0000313" key="2">
    <source>
        <dbReference type="EMBL" id="KAG6507430.1"/>
    </source>
</evidence>
<evidence type="ECO:0000313" key="3">
    <source>
        <dbReference type="Proteomes" id="UP000734854"/>
    </source>
</evidence>
<dbReference type="AlphaFoldDB" id="A0A8J5GN77"/>
<name>A0A8J5GN77_ZINOF</name>
<proteinExistence type="predicted"/>
<comment type="caution">
    <text evidence="2">The sequence shown here is derived from an EMBL/GenBank/DDBJ whole genome shotgun (WGS) entry which is preliminary data.</text>
</comment>
<dbReference type="GO" id="GO:0009507">
    <property type="term" value="C:chloroplast"/>
    <property type="evidence" value="ECO:0007669"/>
    <property type="project" value="TreeGrafter"/>
</dbReference>